<dbReference type="PROSITE" id="PS50240">
    <property type="entry name" value="TRYPSIN_DOM"/>
    <property type="match status" value="1"/>
</dbReference>
<evidence type="ECO:0000256" key="2">
    <source>
        <dbReference type="ARBA" id="ARBA00022801"/>
    </source>
</evidence>
<dbReference type="Pfam" id="PF00089">
    <property type="entry name" value="Trypsin"/>
    <property type="match status" value="1"/>
</dbReference>
<dbReference type="InterPro" id="IPR001254">
    <property type="entry name" value="Trypsin_dom"/>
</dbReference>
<dbReference type="PRINTS" id="PR00722">
    <property type="entry name" value="CHYMOTRYPSIN"/>
</dbReference>
<dbReference type="SUPFAM" id="SSF56487">
    <property type="entry name" value="SRCR-like"/>
    <property type="match status" value="1"/>
</dbReference>
<dbReference type="GO" id="GO:0004252">
    <property type="term" value="F:serine-type endopeptidase activity"/>
    <property type="evidence" value="ECO:0007669"/>
    <property type="project" value="InterPro"/>
</dbReference>
<protein>
    <recommendedName>
        <fullName evidence="8">Peptidase S1 domain-containing protein</fullName>
    </recommendedName>
</protein>
<dbReference type="CDD" id="cd00190">
    <property type="entry name" value="Tryp_SPc"/>
    <property type="match status" value="1"/>
</dbReference>
<gene>
    <name evidence="9" type="ORF">Z043_109160</name>
</gene>
<dbReference type="PANTHER" id="PTHR24252">
    <property type="entry name" value="ACROSIN-RELATED"/>
    <property type="match status" value="1"/>
</dbReference>
<comment type="caution">
    <text evidence="9">The sequence shown here is derived from an EMBL/GenBank/DDBJ whole genome shotgun (WGS) entry which is preliminary data.</text>
</comment>
<dbReference type="Gene3D" id="2.40.10.10">
    <property type="entry name" value="Trypsin-like serine proteases"/>
    <property type="match status" value="1"/>
</dbReference>
<keyword evidence="1 6" id="KW-0645">Protease</keyword>
<feature type="domain" description="Peptidase S1" evidence="8">
    <location>
        <begin position="224"/>
        <end position="459"/>
    </location>
</feature>
<dbReference type="SUPFAM" id="SSF57424">
    <property type="entry name" value="LDL receptor-like module"/>
    <property type="match status" value="1"/>
</dbReference>
<keyword evidence="3 6" id="KW-0720">Serine protease</keyword>
<sequence length="459" mass="48851">YYGTRSHSGNGCAGGDHDDGCTSGGGSEGHGGDDNEGAYSDGGGSHEDGHNRLGQLLTTLAQDPCDNLAEQCDGYQDCPSGSDEMDCGKQAGKQKSTVFEILFPLSHLVPCIPNLCFPTAVRLGANDALQIRINNSFLPVCAQGWSQFLADKTCAQMGFRKSFQSTPIDGEVTSGIIVTNVSSEFIQGQGTVSTFGKLLDSCLCVSCPFVVSIDCGRQEVSSRIIGGTPAQLGQWPWQLSMHYLGSHICGGSLVAPDFVVTAAHCFSGSNPSTLNSSNWKIYGGMISQSNLPPPYFISKIMIHENYNSHTHDYDIALVKLNDPVTFSKDIQPLCLPTFNQIFPPGTKCWTSGFGTTEQGIEKVSTLMMDVSVNIIDSKVCNSSTVYPSLITSNMVCAGDLNGGRDACTGDSGGPLVCPGPGQRWYLAGVTSWGEGCGKKNKPVVYSNVESLLSWIYGKM</sequence>
<evidence type="ECO:0000313" key="10">
    <source>
        <dbReference type="Proteomes" id="UP000034805"/>
    </source>
</evidence>
<dbReference type="InterPro" id="IPR001190">
    <property type="entry name" value="SRCR"/>
</dbReference>
<keyword evidence="2 6" id="KW-0378">Hydrolase</keyword>
<name>A0A0P7XAT5_SCLFO</name>
<evidence type="ECO:0000256" key="6">
    <source>
        <dbReference type="RuleBase" id="RU363034"/>
    </source>
</evidence>
<keyword evidence="5" id="KW-0325">Glycoprotein</keyword>
<feature type="non-terminal residue" evidence="9">
    <location>
        <position position="459"/>
    </location>
</feature>
<dbReference type="STRING" id="113540.ENSSFOP00015050130"/>
<dbReference type="Proteomes" id="UP000034805">
    <property type="component" value="Unassembled WGS sequence"/>
</dbReference>
<evidence type="ECO:0000256" key="1">
    <source>
        <dbReference type="ARBA" id="ARBA00022670"/>
    </source>
</evidence>
<dbReference type="AlphaFoldDB" id="A0A0P7XAT5"/>
<dbReference type="InterPro" id="IPR018114">
    <property type="entry name" value="TRYPSIN_HIS"/>
</dbReference>
<dbReference type="InterPro" id="IPR036772">
    <property type="entry name" value="SRCR-like_dom_sf"/>
</dbReference>
<dbReference type="EMBL" id="JARO02002794">
    <property type="protein sequence ID" value="KPP71885.1"/>
    <property type="molecule type" value="Genomic_DNA"/>
</dbReference>
<dbReference type="InterPro" id="IPR043504">
    <property type="entry name" value="Peptidase_S1_PA_chymotrypsin"/>
</dbReference>
<dbReference type="InterPro" id="IPR009003">
    <property type="entry name" value="Peptidase_S1_PA"/>
</dbReference>
<feature type="region of interest" description="Disordered" evidence="7">
    <location>
        <begin position="23"/>
        <end position="51"/>
    </location>
</feature>
<dbReference type="InterPro" id="IPR001314">
    <property type="entry name" value="Peptidase_S1A"/>
</dbReference>
<proteinExistence type="predicted"/>
<organism evidence="9 10">
    <name type="scientific">Scleropages formosus</name>
    <name type="common">Asian bonytongue</name>
    <name type="synonym">Osteoglossum formosum</name>
    <dbReference type="NCBI Taxonomy" id="113540"/>
    <lineage>
        <taxon>Eukaryota</taxon>
        <taxon>Metazoa</taxon>
        <taxon>Chordata</taxon>
        <taxon>Craniata</taxon>
        <taxon>Vertebrata</taxon>
        <taxon>Euteleostomi</taxon>
        <taxon>Actinopterygii</taxon>
        <taxon>Neopterygii</taxon>
        <taxon>Teleostei</taxon>
        <taxon>Osteoglossocephala</taxon>
        <taxon>Osteoglossomorpha</taxon>
        <taxon>Osteoglossiformes</taxon>
        <taxon>Osteoglossidae</taxon>
        <taxon>Scleropages</taxon>
    </lineage>
</organism>
<dbReference type="InterPro" id="IPR036055">
    <property type="entry name" value="LDL_receptor-like_sf"/>
</dbReference>
<evidence type="ECO:0000259" key="8">
    <source>
        <dbReference type="PROSITE" id="PS50240"/>
    </source>
</evidence>
<dbReference type="SMART" id="SM00020">
    <property type="entry name" value="Tryp_SPc"/>
    <property type="match status" value="1"/>
</dbReference>
<dbReference type="CDD" id="cd00112">
    <property type="entry name" value="LDLa"/>
    <property type="match status" value="1"/>
</dbReference>
<dbReference type="InterPro" id="IPR002172">
    <property type="entry name" value="LDrepeatLR_classA_rpt"/>
</dbReference>
<reference evidence="9 10" key="1">
    <citation type="submission" date="2015-08" db="EMBL/GenBank/DDBJ databases">
        <title>The genome of the Asian arowana (Scleropages formosus).</title>
        <authorList>
            <person name="Tan M.H."/>
            <person name="Gan H.M."/>
            <person name="Croft L.J."/>
            <person name="Austin C.M."/>
        </authorList>
    </citation>
    <scope>NUCLEOTIDE SEQUENCE [LARGE SCALE GENOMIC DNA]</scope>
    <source>
        <strain evidence="9">Aro1</strain>
    </source>
</reference>
<dbReference type="FunFam" id="2.40.10.10:FF:000003">
    <property type="entry name" value="Transmembrane serine protease 3"/>
    <property type="match status" value="1"/>
</dbReference>
<accession>A0A0P7XAT5</accession>
<evidence type="ECO:0000256" key="7">
    <source>
        <dbReference type="SAM" id="MobiDB-lite"/>
    </source>
</evidence>
<dbReference type="Pfam" id="PF15494">
    <property type="entry name" value="SRCR_2"/>
    <property type="match status" value="1"/>
</dbReference>
<dbReference type="GO" id="GO:0006508">
    <property type="term" value="P:proteolysis"/>
    <property type="evidence" value="ECO:0007669"/>
    <property type="project" value="UniProtKB-KW"/>
</dbReference>
<dbReference type="PANTHER" id="PTHR24252:SF27">
    <property type="entry name" value="TRANSMEMBRANE PROTEASE SERINE 3-LIKE"/>
    <property type="match status" value="1"/>
</dbReference>
<keyword evidence="4" id="KW-1015">Disulfide bond</keyword>
<dbReference type="PROSITE" id="PS00134">
    <property type="entry name" value="TRYPSIN_HIS"/>
    <property type="match status" value="1"/>
</dbReference>
<evidence type="ECO:0000256" key="5">
    <source>
        <dbReference type="ARBA" id="ARBA00023180"/>
    </source>
</evidence>
<evidence type="ECO:0000313" key="9">
    <source>
        <dbReference type="EMBL" id="KPP71885.1"/>
    </source>
</evidence>
<dbReference type="InterPro" id="IPR033116">
    <property type="entry name" value="TRYPSIN_SER"/>
</dbReference>
<evidence type="ECO:0000256" key="4">
    <source>
        <dbReference type="ARBA" id="ARBA00023157"/>
    </source>
</evidence>
<dbReference type="SUPFAM" id="SSF50494">
    <property type="entry name" value="Trypsin-like serine proteases"/>
    <property type="match status" value="1"/>
</dbReference>
<dbReference type="GO" id="GO:0016020">
    <property type="term" value="C:membrane"/>
    <property type="evidence" value="ECO:0007669"/>
    <property type="project" value="InterPro"/>
</dbReference>
<dbReference type="PROSITE" id="PS00135">
    <property type="entry name" value="TRYPSIN_SER"/>
    <property type="match status" value="1"/>
</dbReference>
<feature type="non-terminal residue" evidence="9">
    <location>
        <position position="1"/>
    </location>
</feature>
<dbReference type="Gene3D" id="4.10.400.10">
    <property type="entry name" value="Low-density Lipoprotein Receptor"/>
    <property type="match status" value="1"/>
</dbReference>
<evidence type="ECO:0000256" key="3">
    <source>
        <dbReference type="ARBA" id="ARBA00022825"/>
    </source>
</evidence>